<reference evidence="1 2" key="1">
    <citation type="submission" date="2014-04" db="EMBL/GenBank/DDBJ databases">
        <authorList>
            <person name="Sears C."/>
            <person name="Carroll K."/>
            <person name="Sack B.R."/>
            <person name="Qadri F."/>
            <person name="Myers L.L."/>
            <person name="Chung G.-T."/>
            <person name="Escheverria P."/>
            <person name="Fraser C.M."/>
            <person name="Sadzewicz L."/>
            <person name="Shefchek K.A."/>
            <person name="Tallon L."/>
            <person name="Das S.P."/>
            <person name="Daugherty S."/>
            <person name="Mongodin E.F."/>
        </authorList>
    </citation>
    <scope>NUCLEOTIDE SEQUENCE [LARGE SCALE GENOMIC DNA]</scope>
    <source>
        <strain evidence="1 2">3776 D15 i</strain>
    </source>
</reference>
<dbReference type="AlphaFoldDB" id="A0AB34LDD9"/>
<name>A0AB34LDD9_PARDI</name>
<protein>
    <submittedName>
        <fullName evidence="1">Uncharacterized protein</fullName>
    </submittedName>
</protein>
<dbReference type="Proteomes" id="UP000027850">
    <property type="component" value="Unassembled WGS sequence"/>
</dbReference>
<proteinExistence type="predicted"/>
<dbReference type="EMBL" id="JNHK01000069">
    <property type="protein sequence ID" value="KDS38509.1"/>
    <property type="molecule type" value="Genomic_DNA"/>
</dbReference>
<sequence>MCKAKKGRFQTNNNVVFVNRPLIPVKGVSNNLYLQRKMI</sequence>
<gene>
    <name evidence="1" type="ORF">M091_4903</name>
</gene>
<comment type="caution">
    <text evidence="1">The sequence shown here is derived from an EMBL/GenBank/DDBJ whole genome shotgun (WGS) entry which is preliminary data.</text>
</comment>
<accession>A0AB34LDD9</accession>
<organism evidence="1 2">
    <name type="scientific">Parabacteroides distasonis str. 3776 D15 i</name>
    <dbReference type="NCBI Taxonomy" id="1339342"/>
    <lineage>
        <taxon>Bacteria</taxon>
        <taxon>Pseudomonadati</taxon>
        <taxon>Bacteroidota</taxon>
        <taxon>Bacteroidia</taxon>
        <taxon>Bacteroidales</taxon>
        <taxon>Tannerellaceae</taxon>
        <taxon>Parabacteroides</taxon>
    </lineage>
</organism>
<evidence type="ECO:0000313" key="2">
    <source>
        <dbReference type="Proteomes" id="UP000027850"/>
    </source>
</evidence>
<evidence type="ECO:0000313" key="1">
    <source>
        <dbReference type="EMBL" id="KDS38509.1"/>
    </source>
</evidence>